<keyword evidence="2" id="KW-0611">Plant defense</keyword>
<reference evidence="5 6" key="1">
    <citation type="submission" date="2025-05" db="UniProtKB">
        <authorList>
            <consortium name="RefSeq"/>
        </authorList>
    </citation>
    <scope>IDENTIFICATION</scope>
    <source>
        <tissue evidence="6 7">Seedling</tissue>
    </source>
</reference>
<dbReference type="InterPro" id="IPR056789">
    <property type="entry name" value="LRR_R13L1-DRL21"/>
</dbReference>
<dbReference type="InterPro" id="IPR057135">
    <property type="entry name" value="At4g27190-like_LRR"/>
</dbReference>
<dbReference type="Gene3D" id="3.80.10.10">
    <property type="entry name" value="Ribonuclease Inhibitor"/>
    <property type="match status" value="4"/>
</dbReference>
<evidence type="ECO:0000313" key="5">
    <source>
        <dbReference type="Proteomes" id="UP001652623"/>
    </source>
</evidence>
<evidence type="ECO:0000313" key="7">
    <source>
        <dbReference type="RefSeq" id="XP_060670000.1"/>
    </source>
</evidence>
<dbReference type="InterPro" id="IPR032675">
    <property type="entry name" value="LRR_dom_sf"/>
</dbReference>
<dbReference type="GeneID" id="107431444"/>
<dbReference type="InterPro" id="IPR006553">
    <property type="entry name" value="Leu-rich_rpt_Cys-con_subtyp"/>
</dbReference>
<evidence type="ECO:0000259" key="4">
    <source>
        <dbReference type="Pfam" id="PF25019"/>
    </source>
</evidence>
<evidence type="ECO:0000259" key="3">
    <source>
        <dbReference type="Pfam" id="PF23247"/>
    </source>
</evidence>
<evidence type="ECO:0000313" key="6">
    <source>
        <dbReference type="RefSeq" id="XP_060669999.1"/>
    </source>
</evidence>
<protein>
    <submittedName>
        <fullName evidence="6 7">Disease resistance protein RGA2-like isoform X1</fullName>
    </submittedName>
</protein>
<dbReference type="RefSeq" id="XP_060670000.1">
    <property type="nucleotide sequence ID" value="XM_060814017.1"/>
</dbReference>
<gene>
    <name evidence="6 7" type="primary">LOC107431444</name>
</gene>
<dbReference type="Proteomes" id="UP001652623">
    <property type="component" value="Chromosome 2"/>
</dbReference>
<sequence>MPLYPYLQELALTDNYRLKTFQRTQQMKMMDPFSPFSQLTTLKVERMENLQSLSEVLTSLISLKYLSVGECPKLKFFCDGIQHLTCLQELQIRNCQELVDIYDDGEGNMWQALKSLRILEFSGLPRLETLPDGLQQLTSLEKLSLCRCKSLVDIPQWIHNLKSLQELHIWGSDKLTSLPKEGMRQLTSLHTLTIGDCLFYSCDEDFYRLDLQSLRILEFTNLPRLEALPAFLLQLTSLQELRLHYCNSFVGIPERIFDNFRSLLQKLDIWDSHKFTSLPVEVMHQLTSLQHLSIRDCPNYDGGDGNEWQALQSLRFLHFEDLPQLETLPAGLQRVISLNKLTLDCCKSLVGIPGWIGNLKLLQDLTISGCSNSLTSLPEGMRQLTSLQELYISHCLFYKGDGNMWQGLKSFRILWFSDLPQLETLSKGLQQLTSLEELRLYNCNSLVGIPEWIGNLKSLRTLTIWGCSNLTSLPEGMRQLTSLQTLSIRDCPVLKQRCERETGGEDWHKVSHIPRLYLFGAQLQPSTSSSAARGKIFKTVRRLQLCNK</sequence>
<dbReference type="RefSeq" id="XP_060669999.1">
    <property type="nucleotide sequence ID" value="XM_060814016.1"/>
</dbReference>
<dbReference type="PANTHER" id="PTHR36766">
    <property type="entry name" value="PLANT BROAD-SPECTRUM MILDEW RESISTANCE PROTEIN RPW8"/>
    <property type="match status" value="1"/>
</dbReference>
<keyword evidence="1" id="KW-0433">Leucine-rich repeat</keyword>
<evidence type="ECO:0000256" key="1">
    <source>
        <dbReference type="ARBA" id="ARBA00022614"/>
    </source>
</evidence>
<name>A0ABM3ZZU4_ZIZJJ</name>
<accession>A0ABM3ZZU4</accession>
<organism evidence="5 7">
    <name type="scientific">Ziziphus jujuba</name>
    <name type="common">Chinese jujube</name>
    <name type="synonym">Ziziphus sativa</name>
    <dbReference type="NCBI Taxonomy" id="326968"/>
    <lineage>
        <taxon>Eukaryota</taxon>
        <taxon>Viridiplantae</taxon>
        <taxon>Streptophyta</taxon>
        <taxon>Embryophyta</taxon>
        <taxon>Tracheophyta</taxon>
        <taxon>Spermatophyta</taxon>
        <taxon>Magnoliopsida</taxon>
        <taxon>eudicotyledons</taxon>
        <taxon>Gunneridae</taxon>
        <taxon>Pentapetalae</taxon>
        <taxon>rosids</taxon>
        <taxon>fabids</taxon>
        <taxon>Rosales</taxon>
        <taxon>Rhamnaceae</taxon>
        <taxon>Paliureae</taxon>
        <taxon>Ziziphus</taxon>
    </lineage>
</organism>
<dbReference type="Pfam" id="PF23247">
    <property type="entry name" value="LRR_RPS2"/>
    <property type="match status" value="1"/>
</dbReference>
<proteinExistence type="predicted"/>
<evidence type="ECO:0000256" key="2">
    <source>
        <dbReference type="ARBA" id="ARBA00022821"/>
    </source>
</evidence>
<dbReference type="Pfam" id="PF25019">
    <property type="entry name" value="LRR_R13L1-DRL21"/>
    <property type="match status" value="1"/>
</dbReference>
<dbReference type="SUPFAM" id="SSF52058">
    <property type="entry name" value="L domain-like"/>
    <property type="match status" value="2"/>
</dbReference>
<dbReference type="SMART" id="SM00367">
    <property type="entry name" value="LRR_CC"/>
    <property type="match status" value="3"/>
</dbReference>
<dbReference type="PANTHER" id="PTHR36766:SF38">
    <property type="entry name" value="DISEASE RESISTANCE PROTEIN RGA3"/>
    <property type="match status" value="1"/>
</dbReference>
<keyword evidence="5" id="KW-1185">Reference proteome</keyword>
<feature type="domain" description="Disease resistance protein At4g27190-like leucine-rich repeats" evidence="3">
    <location>
        <begin position="59"/>
        <end position="152"/>
    </location>
</feature>
<feature type="domain" description="R13L1/DRL21-like LRR repeat region" evidence="4">
    <location>
        <begin position="424"/>
        <end position="491"/>
    </location>
</feature>